<evidence type="ECO:0000256" key="1">
    <source>
        <dbReference type="SAM" id="MobiDB-lite"/>
    </source>
</evidence>
<protein>
    <submittedName>
        <fullName evidence="2">Uncharacterized protein</fullName>
    </submittedName>
</protein>
<feature type="region of interest" description="Disordered" evidence="1">
    <location>
        <begin position="1"/>
        <end position="23"/>
    </location>
</feature>
<sequence>MAKGRKSHSIKKIRGGQQENKYPVSPIDISKYVKIGKMNESPLGKETTFGETSSIIDISKFRGQAVPKPTLEEIDSVTLTKDDIMGGKLRRTRKRRMSKRKRNIRKNRKVKSRRIRGGAMSDYLPNFITGKKSQQENYDIMRESNSGFENQQHNAAEPIREFTQEEYKEYRNNPNNYSSNKPIDEITMKEKSWFSW</sequence>
<dbReference type="EMBL" id="MN739916">
    <property type="protein sequence ID" value="QHT77039.1"/>
    <property type="molecule type" value="Genomic_DNA"/>
</dbReference>
<organism evidence="2">
    <name type="scientific">viral metagenome</name>
    <dbReference type="NCBI Taxonomy" id="1070528"/>
    <lineage>
        <taxon>unclassified sequences</taxon>
        <taxon>metagenomes</taxon>
        <taxon>organismal metagenomes</taxon>
    </lineage>
</organism>
<reference evidence="2" key="1">
    <citation type="journal article" date="2020" name="Nature">
        <title>Giant virus diversity and host interactions through global metagenomics.</title>
        <authorList>
            <person name="Schulz F."/>
            <person name="Roux S."/>
            <person name="Paez-Espino D."/>
            <person name="Jungbluth S."/>
            <person name="Walsh D.A."/>
            <person name="Denef V.J."/>
            <person name="McMahon K.D."/>
            <person name="Konstantinidis K.T."/>
            <person name="Eloe-Fadrosh E.A."/>
            <person name="Kyrpides N.C."/>
            <person name="Woyke T."/>
        </authorList>
    </citation>
    <scope>NUCLEOTIDE SEQUENCE</scope>
    <source>
        <strain evidence="2">GVMAG-M-3300023179-86</strain>
    </source>
</reference>
<proteinExistence type="predicted"/>
<name>A0A6C0H948_9ZZZZ</name>
<feature type="compositionally biased region" description="Basic residues" evidence="1">
    <location>
        <begin position="1"/>
        <end position="14"/>
    </location>
</feature>
<dbReference type="AlphaFoldDB" id="A0A6C0H948"/>
<evidence type="ECO:0000313" key="2">
    <source>
        <dbReference type="EMBL" id="QHT77039.1"/>
    </source>
</evidence>
<accession>A0A6C0H948</accession>